<keyword evidence="6 7" id="KW-0472">Membrane</keyword>
<dbReference type="STRING" id="1547283.A9C19_00710"/>
<feature type="transmembrane region" description="Helical" evidence="7">
    <location>
        <begin position="82"/>
        <end position="106"/>
    </location>
</feature>
<dbReference type="GO" id="GO:0005886">
    <property type="term" value="C:plasma membrane"/>
    <property type="evidence" value="ECO:0007669"/>
    <property type="project" value="UniProtKB-SubCell"/>
</dbReference>
<dbReference type="Pfam" id="PF02417">
    <property type="entry name" value="Chromate_transp"/>
    <property type="match status" value="1"/>
</dbReference>
<evidence type="ECO:0000256" key="6">
    <source>
        <dbReference type="ARBA" id="ARBA00023136"/>
    </source>
</evidence>
<evidence type="ECO:0000256" key="1">
    <source>
        <dbReference type="ARBA" id="ARBA00004651"/>
    </source>
</evidence>
<dbReference type="KEGG" id="bwh:A9C19_00710"/>
<proteinExistence type="inferred from homology"/>
<dbReference type="InterPro" id="IPR052518">
    <property type="entry name" value="CHR_Transporter"/>
</dbReference>
<name>A0A1L3MM55_9BACI</name>
<evidence type="ECO:0000256" key="5">
    <source>
        <dbReference type="ARBA" id="ARBA00022989"/>
    </source>
</evidence>
<dbReference type="OrthoDB" id="9027281at2"/>
<keyword evidence="3" id="KW-1003">Cell membrane</keyword>
<protein>
    <submittedName>
        <fullName evidence="8">Chromate transporter</fullName>
    </submittedName>
</protein>
<accession>A0A1L3MM55</accession>
<evidence type="ECO:0000256" key="4">
    <source>
        <dbReference type="ARBA" id="ARBA00022692"/>
    </source>
</evidence>
<evidence type="ECO:0000313" key="9">
    <source>
        <dbReference type="Proteomes" id="UP000181936"/>
    </source>
</evidence>
<keyword evidence="9" id="KW-1185">Reference proteome</keyword>
<evidence type="ECO:0000256" key="3">
    <source>
        <dbReference type="ARBA" id="ARBA00022475"/>
    </source>
</evidence>
<gene>
    <name evidence="8" type="ORF">A9C19_00710</name>
</gene>
<keyword evidence="4 7" id="KW-0812">Transmembrane</keyword>
<dbReference type="EMBL" id="CP016020">
    <property type="protein sequence ID" value="APH03392.1"/>
    <property type="molecule type" value="Genomic_DNA"/>
</dbReference>
<feature type="transmembrane region" description="Helical" evidence="7">
    <location>
        <begin position="152"/>
        <end position="177"/>
    </location>
</feature>
<evidence type="ECO:0000313" key="8">
    <source>
        <dbReference type="EMBL" id="APH03392.1"/>
    </source>
</evidence>
<keyword evidence="5 7" id="KW-1133">Transmembrane helix</keyword>
<evidence type="ECO:0000256" key="7">
    <source>
        <dbReference type="SAM" id="Phobius"/>
    </source>
</evidence>
<feature type="transmembrane region" description="Helical" evidence="7">
    <location>
        <begin position="12"/>
        <end position="33"/>
    </location>
</feature>
<feature type="transmembrane region" description="Helical" evidence="7">
    <location>
        <begin position="118"/>
        <end position="140"/>
    </location>
</feature>
<feature type="transmembrane region" description="Helical" evidence="7">
    <location>
        <begin position="53"/>
        <end position="76"/>
    </location>
</feature>
<dbReference type="PANTHER" id="PTHR43663">
    <property type="entry name" value="CHROMATE TRANSPORT PROTEIN-RELATED"/>
    <property type="match status" value="1"/>
</dbReference>
<comment type="similarity">
    <text evidence="2">Belongs to the chromate ion transporter (CHR) (TC 2.A.51) family.</text>
</comment>
<sequence>MKNEWKLLVEIFFSFLKIGPVTFGGGYAMIPLIEREVVSRKKWVKVEDVTDVFAVAGSVPGAIAINSATFIGYRIAGIKGAIAAMLGVMLPTFFIVILLSISFLMFKDNPKIEAAFEGIRPAIVALIAVAAFKIGKSAIIDRTTFMTAGVTVLLLFVLNVHPILTIVCGATVGIVLVKVKEKLGYAVKLENQQEESYQSPDYYLGSGI</sequence>
<dbReference type="InterPro" id="IPR003370">
    <property type="entry name" value="Chromate_transpt"/>
</dbReference>
<dbReference type="Proteomes" id="UP000181936">
    <property type="component" value="Chromosome"/>
</dbReference>
<dbReference type="GO" id="GO:0015109">
    <property type="term" value="F:chromate transmembrane transporter activity"/>
    <property type="evidence" value="ECO:0007669"/>
    <property type="project" value="InterPro"/>
</dbReference>
<dbReference type="RefSeq" id="WP_072578176.1">
    <property type="nucleotide sequence ID" value="NZ_CP016020.1"/>
</dbReference>
<dbReference type="PANTHER" id="PTHR43663:SF2">
    <property type="entry name" value="CHROMATE TRANSPORT PROTEIN-RELATED"/>
    <property type="match status" value="1"/>
</dbReference>
<organism evidence="8 9">
    <name type="scientific">Bacillus weihaiensis</name>
    <dbReference type="NCBI Taxonomy" id="1547283"/>
    <lineage>
        <taxon>Bacteria</taxon>
        <taxon>Bacillati</taxon>
        <taxon>Bacillota</taxon>
        <taxon>Bacilli</taxon>
        <taxon>Bacillales</taxon>
        <taxon>Bacillaceae</taxon>
        <taxon>Bacillus</taxon>
    </lineage>
</organism>
<reference evidence="8 9" key="1">
    <citation type="journal article" date="2016" name="Sci. Rep.">
        <title>Complete genome sequence and transcriptomic analysis of a novel marine strain Bacillus weihaiensis reveals the mechanism of brown algae degradation.</title>
        <authorList>
            <person name="Zhu Y."/>
            <person name="Chen P."/>
            <person name="Bao Y."/>
            <person name="Men Y."/>
            <person name="Zeng Y."/>
            <person name="Yang J."/>
            <person name="Sun J."/>
            <person name="Sun Y."/>
        </authorList>
    </citation>
    <scope>NUCLEOTIDE SEQUENCE [LARGE SCALE GENOMIC DNA]</scope>
    <source>
        <strain evidence="8 9">Alg07</strain>
    </source>
</reference>
<evidence type="ECO:0000256" key="2">
    <source>
        <dbReference type="ARBA" id="ARBA00005262"/>
    </source>
</evidence>
<dbReference type="AlphaFoldDB" id="A0A1L3MM55"/>
<comment type="subcellular location">
    <subcellularLocation>
        <location evidence="1">Cell membrane</location>
        <topology evidence="1">Multi-pass membrane protein</topology>
    </subcellularLocation>
</comment>